<dbReference type="InterPro" id="IPR001128">
    <property type="entry name" value="Cyt_P450"/>
</dbReference>
<dbReference type="Proteomes" id="UP001437256">
    <property type="component" value="Unassembled WGS sequence"/>
</dbReference>
<dbReference type="PANTHER" id="PTHR24305">
    <property type="entry name" value="CYTOCHROME P450"/>
    <property type="match status" value="1"/>
</dbReference>
<dbReference type="Pfam" id="PF00067">
    <property type="entry name" value="p450"/>
    <property type="match status" value="1"/>
</dbReference>
<keyword evidence="7" id="KW-0479">Metal-binding</keyword>
<evidence type="ECO:0000256" key="8">
    <source>
        <dbReference type="ARBA" id="ARBA00022989"/>
    </source>
</evidence>
<evidence type="ECO:0000256" key="12">
    <source>
        <dbReference type="ARBA" id="ARBA00023136"/>
    </source>
</evidence>
<comment type="caution">
    <text evidence="13">The sequence shown here is derived from an EMBL/GenBank/DDBJ whole genome shotgun (WGS) entry which is preliminary data.</text>
</comment>
<evidence type="ECO:0000313" key="13">
    <source>
        <dbReference type="EMBL" id="KAL0066354.1"/>
    </source>
</evidence>
<keyword evidence="5" id="KW-0349">Heme</keyword>
<gene>
    <name evidence="13" type="ORF">AAF712_006613</name>
</gene>
<comment type="pathway">
    <text evidence="3">Secondary metabolite biosynthesis; terpenoid biosynthesis.</text>
</comment>
<keyword evidence="11" id="KW-0503">Monooxygenase</keyword>
<evidence type="ECO:0000256" key="6">
    <source>
        <dbReference type="ARBA" id="ARBA00022692"/>
    </source>
</evidence>
<dbReference type="InterPro" id="IPR002401">
    <property type="entry name" value="Cyt_P450_E_grp-I"/>
</dbReference>
<evidence type="ECO:0000256" key="10">
    <source>
        <dbReference type="ARBA" id="ARBA00023004"/>
    </source>
</evidence>
<dbReference type="Gene3D" id="1.10.630.10">
    <property type="entry name" value="Cytochrome P450"/>
    <property type="match status" value="1"/>
</dbReference>
<comment type="subcellular location">
    <subcellularLocation>
        <location evidence="2">Membrane</location>
    </subcellularLocation>
</comment>
<comment type="similarity">
    <text evidence="4">Belongs to the cytochrome P450 family.</text>
</comment>
<dbReference type="PANTHER" id="PTHR24305:SF166">
    <property type="entry name" value="CYTOCHROME P450 12A4, MITOCHONDRIAL-RELATED"/>
    <property type="match status" value="1"/>
</dbReference>
<dbReference type="EMBL" id="JBBXMP010000036">
    <property type="protein sequence ID" value="KAL0066354.1"/>
    <property type="molecule type" value="Genomic_DNA"/>
</dbReference>
<evidence type="ECO:0000313" key="14">
    <source>
        <dbReference type="Proteomes" id="UP001437256"/>
    </source>
</evidence>
<accession>A0ABR2ZZY8</accession>
<protein>
    <recommendedName>
        <fullName evidence="15">Cytochrome P450</fullName>
    </recommendedName>
</protein>
<sequence length="346" mass="39138">MTVIDGKPFVDNQLDFSGSKAYDDIISKPYPKDHEYYKVLGKPNADALVTTCSPKEASGRRLAIGAYLSRKAVFRLEHDVQEKVDTLVHRLSSHVGSEEPVDLTYAFRAASLDIITSYLFAQKFNSLDYPKFRHPMILSLQQVAENIWFPKYIPIPWDKFPDWIVRRLVPAAIPMLDQQNHLNRRFVELVQSDAADEQKQAPAIFDAFLHKGPDGKKAWTVPRARLLDECISLQVAGTDTVANACMVGTHHLLRNPQILVKLRRELDQTWPERDSPMNLEQLEKLPYLTGVIKESLRLSHGVVDPLPHIVNRPDATVMDIPVPIGVSSEFNAIVTWSSRLLIDASL</sequence>
<keyword evidence="14" id="KW-1185">Reference proteome</keyword>
<keyword evidence="10" id="KW-0408">Iron</keyword>
<evidence type="ECO:0008006" key="15">
    <source>
        <dbReference type="Google" id="ProtNLM"/>
    </source>
</evidence>
<comment type="cofactor">
    <cofactor evidence="1">
        <name>heme</name>
        <dbReference type="ChEBI" id="CHEBI:30413"/>
    </cofactor>
</comment>
<dbReference type="PRINTS" id="PR00463">
    <property type="entry name" value="EP450I"/>
</dbReference>
<evidence type="ECO:0000256" key="2">
    <source>
        <dbReference type="ARBA" id="ARBA00004370"/>
    </source>
</evidence>
<keyword evidence="6" id="KW-0812">Transmembrane</keyword>
<evidence type="ECO:0000256" key="7">
    <source>
        <dbReference type="ARBA" id="ARBA00022723"/>
    </source>
</evidence>
<dbReference type="InterPro" id="IPR036396">
    <property type="entry name" value="Cyt_P450_sf"/>
</dbReference>
<proteinExistence type="inferred from homology"/>
<keyword evidence="9" id="KW-0560">Oxidoreductase</keyword>
<reference evidence="13 14" key="1">
    <citation type="submission" date="2024-05" db="EMBL/GenBank/DDBJ databases">
        <title>A draft genome resource for the thread blight pathogen Marasmius tenuissimus strain MS-2.</title>
        <authorList>
            <person name="Yulfo-Soto G.E."/>
            <person name="Baruah I.K."/>
            <person name="Amoako-Attah I."/>
            <person name="Bukari Y."/>
            <person name="Meinhardt L.W."/>
            <person name="Bailey B.A."/>
            <person name="Cohen S.P."/>
        </authorList>
    </citation>
    <scope>NUCLEOTIDE SEQUENCE [LARGE SCALE GENOMIC DNA]</scope>
    <source>
        <strain evidence="13 14">MS-2</strain>
    </source>
</reference>
<evidence type="ECO:0000256" key="1">
    <source>
        <dbReference type="ARBA" id="ARBA00001971"/>
    </source>
</evidence>
<evidence type="ECO:0000256" key="3">
    <source>
        <dbReference type="ARBA" id="ARBA00004721"/>
    </source>
</evidence>
<dbReference type="InterPro" id="IPR050121">
    <property type="entry name" value="Cytochrome_P450_monoxygenase"/>
</dbReference>
<evidence type="ECO:0000256" key="9">
    <source>
        <dbReference type="ARBA" id="ARBA00023002"/>
    </source>
</evidence>
<evidence type="ECO:0000256" key="4">
    <source>
        <dbReference type="ARBA" id="ARBA00010617"/>
    </source>
</evidence>
<evidence type="ECO:0000256" key="11">
    <source>
        <dbReference type="ARBA" id="ARBA00023033"/>
    </source>
</evidence>
<dbReference type="SUPFAM" id="SSF48264">
    <property type="entry name" value="Cytochrome P450"/>
    <property type="match status" value="1"/>
</dbReference>
<name>A0ABR2ZZY8_9AGAR</name>
<keyword evidence="8" id="KW-1133">Transmembrane helix</keyword>
<evidence type="ECO:0000256" key="5">
    <source>
        <dbReference type="ARBA" id="ARBA00022617"/>
    </source>
</evidence>
<keyword evidence="12" id="KW-0472">Membrane</keyword>
<organism evidence="13 14">
    <name type="scientific">Marasmius tenuissimus</name>
    <dbReference type="NCBI Taxonomy" id="585030"/>
    <lineage>
        <taxon>Eukaryota</taxon>
        <taxon>Fungi</taxon>
        <taxon>Dikarya</taxon>
        <taxon>Basidiomycota</taxon>
        <taxon>Agaricomycotina</taxon>
        <taxon>Agaricomycetes</taxon>
        <taxon>Agaricomycetidae</taxon>
        <taxon>Agaricales</taxon>
        <taxon>Marasmiineae</taxon>
        <taxon>Marasmiaceae</taxon>
        <taxon>Marasmius</taxon>
    </lineage>
</organism>